<keyword evidence="3" id="KW-1185">Reference proteome</keyword>
<sequence>MLSRDVGIIAAIKITMAHEDTQPNPLGEREMDEHNNRVGMKLGLMGGTDIQLSEQSYSALKGQQLKVLEKK</sequence>
<dbReference type="EMBL" id="SPVF01000209">
    <property type="protein sequence ID" value="TFW16537.1"/>
    <property type="molecule type" value="Genomic_DNA"/>
</dbReference>
<dbReference type="OrthoDB" id="6152272at2"/>
<organism evidence="2 3">
    <name type="scientific">Zemynaea arenosa</name>
    <dbReference type="NCBI Taxonomy" id="2561931"/>
    <lineage>
        <taxon>Bacteria</taxon>
        <taxon>Pseudomonadati</taxon>
        <taxon>Pseudomonadota</taxon>
        <taxon>Betaproteobacteria</taxon>
        <taxon>Burkholderiales</taxon>
        <taxon>Oxalobacteraceae</taxon>
        <taxon>Telluria group</taxon>
        <taxon>Zemynaea</taxon>
    </lineage>
</organism>
<proteinExistence type="predicted"/>
<dbReference type="Pfam" id="PF22322">
    <property type="entry name" value="DUF6973"/>
    <property type="match status" value="1"/>
</dbReference>
<evidence type="ECO:0000313" key="3">
    <source>
        <dbReference type="Proteomes" id="UP000298438"/>
    </source>
</evidence>
<accession>A0A4Y9S4S3</accession>
<dbReference type="AlphaFoldDB" id="A0A4Y9S4S3"/>
<dbReference type="Proteomes" id="UP000298438">
    <property type="component" value="Unassembled WGS sequence"/>
</dbReference>
<evidence type="ECO:0000259" key="1">
    <source>
        <dbReference type="Pfam" id="PF22322"/>
    </source>
</evidence>
<dbReference type="InterPro" id="IPR054246">
    <property type="entry name" value="DUF6973"/>
</dbReference>
<reference evidence="2 3" key="1">
    <citation type="submission" date="2019-03" db="EMBL/GenBank/DDBJ databases">
        <title>Draft Genome Sequence of Massilia arenosa sp. nov., a Novel Massilia Species Isolated from a Sandy-loam Maize Soil.</title>
        <authorList>
            <person name="Raths R."/>
            <person name="Peta V."/>
            <person name="Bucking H."/>
        </authorList>
    </citation>
    <scope>NUCLEOTIDE SEQUENCE [LARGE SCALE GENOMIC DNA]</scope>
    <source>
        <strain evidence="2 3">MC02</strain>
    </source>
</reference>
<protein>
    <recommendedName>
        <fullName evidence="1">DUF6973 domain-containing protein</fullName>
    </recommendedName>
</protein>
<evidence type="ECO:0000313" key="2">
    <source>
        <dbReference type="EMBL" id="TFW16537.1"/>
    </source>
</evidence>
<name>A0A4Y9S4S3_9BURK</name>
<gene>
    <name evidence="2" type="ORF">E4L96_16200</name>
</gene>
<comment type="caution">
    <text evidence="2">The sequence shown here is derived from an EMBL/GenBank/DDBJ whole genome shotgun (WGS) entry which is preliminary data.</text>
</comment>
<feature type="domain" description="DUF6973" evidence="1">
    <location>
        <begin position="4"/>
        <end position="46"/>
    </location>
</feature>